<comment type="caution">
    <text evidence="1">The sequence shown here is derived from an EMBL/GenBank/DDBJ whole genome shotgun (WGS) entry which is preliminary data.</text>
</comment>
<proteinExistence type="predicted"/>
<name>A0A1R3G0W7_9ROSI</name>
<gene>
    <name evidence="1" type="ORF">COLO4_37551</name>
</gene>
<reference evidence="2" key="1">
    <citation type="submission" date="2013-09" db="EMBL/GenBank/DDBJ databases">
        <title>Corchorus olitorius genome sequencing.</title>
        <authorList>
            <person name="Alam M."/>
            <person name="Haque M.S."/>
            <person name="Islam M.S."/>
            <person name="Emdad E.M."/>
            <person name="Islam M.M."/>
            <person name="Ahmed B."/>
            <person name="Halim A."/>
            <person name="Hossen Q.M.M."/>
            <person name="Hossain M.Z."/>
            <person name="Ahmed R."/>
            <person name="Khan M.M."/>
            <person name="Islam R."/>
            <person name="Rashid M.M."/>
            <person name="Khan S.A."/>
            <person name="Rahman M.S."/>
            <person name="Alam M."/>
            <person name="Yahiya A.S."/>
            <person name="Khan M.S."/>
            <person name="Azam M.S."/>
            <person name="Haque T."/>
            <person name="Lashkar M.Z.H."/>
            <person name="Akhand A.I."/>
            <person name="Morshed G."/>
            <person name="Roy S."/>
            <person name="Uddin K.S."/>
            <person name="Rabeya T."/>
            <person name="Hossain A.S."/>
            <person name="Chowdhury A."/>
            <person name="Snigdha A.R."/>
            <person name="Mortoza M.S."/>
            <person name="Matin S.A."/>
            <person name="Hoque S.M.E."/>
            <person name="Islam M.K."/>
            <person name="Roy D.K."/>
            <person name="Haider R."/>
            <person name="Moosa M.M."/>
            <person name="Elias S.M."/>
            <person name="Hasan A.M."/>
            <person name="Jahan S."/>
            <person name="Shafiuddin M."/>
            <person name="Mahmood N."/>
            <person name="Shommy N.S."/>
        </authorList>
    </citation>
    <scope>NUCLEOTIDE SEQUENCE [LARGE SCALE GENOMIC DNA]</scope>
    <source>
        <strain evidence="2">cv. O-4</strain>
    </source>
</reference>
<sequence>MFKGSVRERRRNQGEGFCCVFNEEKGCNESPEKDFRCVSKRRDPLEERKREKAESVECEVVKGLKGVVCGGNERFFPVGLKKCPERDDESLKIRGSPTLLVGEDKREGSSELAMWRLRLSSTFDVAPRSF</sequence>
<dbReference type="Proteomes" id="UP000187203">
    <property type="component" value="Unassembled WGS sequence"/>
</dbReference>
<organism evidence="1 2">
    <name type="scientific">Corchorus olitorius</name>
    <dbReference type="NCBI Taxonomy" id="93759"/>
    <lineage>
        <taxon>Eukaryota</taxon>
        <taxon>Viridiplantae</taxon>
        <taxon>Streptophyta</taxon>
        <taxon>Embryophyta</taxon>
        <taxon>Tracheophyta</taxon>
        <taxon>Spermatophyta</taxon>
        <taxon>Magnoliopsida</taxon>
        <taxon>eudicotyledons</taxon>
        <taxon>Gunneridae</taxon>
        <taxon>Pentapetalae</taxon>
        <taxon>rosids</taxon>
        <taxon>malvids</taxon>
        <taxon>Malvales</taxon>
        <taxon>Malvaceae</taxon>
        <taxon>Grewioideae</taxon>
        <taxon>Apeibeae</taxon>
        <taxon>Corchorus</taxon>
    </lineage>
</organism>
<accession>A0A1R3G0W7</accession>
<keyword evidence="2" id="KW-1185">Reference proteome</keyword>
<dbReference type="EMBL" id="AWUE01024074">
    <property type="protein sequence ID" value="OMO51699.1"/>
    <property type="molecule type" value="Genomic_DNA"/>
</dbReference>
<protein>
    <submittedName>
        <fullName evidence="1">Uncharacterized protein</fullName>
    </submittedName>
</protein>
<evidence type="ECO:0000313" key="1">
    <source>
        <dbReference type="EMBL" id="OMO51699.1"/>
    </source>
</evidence>
<dbReference type="AlphaFoldDB" id="A0A1R3G0W7"/>
<evidence type="ECO:0000313" key="2">
    <source>
        <dbReference type="Proteomes" id="UP000187203"/>
    </source>
</evidence>